<dbReference type="Pfam" id="PF00593">
    <property type="entry name" value="TonB_dep_Rec_b-barrel"/>
    <property type="match status" value="1"/>
</dbReference>
<sequence length="733" mass="79336">MKCIDGSRKGGNMRRSFRLLLTGSAWLFVPALAHAQDAPQSDPAPDAAPDADGAEDADIVVTGYGRSNEPTTATGLPLTPIETPQTISVITRQQITDQALTSINDALDFAVGISKKDIDRGRSAISARGFEVQNFQLDGAPFANGNVGFGETSTALYERVDLVRGAAGLMHGAGDPSAVVNLIRKHADAGKFAGYVSLEAASWDRFAATVDVQSPLNAAGTVRMRAVAQAYRQDGFVDREKKQGLVLYGVIDADLGERTRLSFGASYQRDDRDGVMWAQLPYWYTDGTRTDWPRSKTTGTDWGHWNTTEISAFATLTHDLGGGWNVRGDLGYHKGLEDSKLLWLDGTPDRVTGLGVNSYGYWYKADPEQWHGSIQANGTFSLLGGTHDLSFGAMASHLDGGWTNRDPVAIDPVGDFNRWDGALAEPEWGERYVLSGMGNTTQTALYGTTRISLIGGLKVIGGGRVSSFKRNEDADAFGGAGYRLNYKGVFTPYAGLVYDITGNLSAYASYTNIFKPQGNVRDRAGRLLDPLEGKSYEAGLKALLLDGQLLATAAVYRIEQDNLAVPDPGQFVPGTANPAWRGAMGTVAKGYELEIVGKITPQWNVSAGWSHYSAKDADDVDVLSHQPRRVFNFATAYDFANTLDGLTIGGALKWESQPPVTAENPGTGIVENIGQPDYAIVNIMARYDLSKQLSLQVNVDNLFDQTFFSGNSWFPGFVYGEPRNGRVTLKYAF</sequence>
<dbReference type="InterPro" id="IPR000531">
    <property type="entry name" value="Beta-barrel_TonB"/>
</dbReference>
<protein>
    <submittedName>
        <fullName evidence="15">TonB-dependent siderophore receptor</fullName>
    </submittedName>
</protein>
<feature type="signal peptide" evidence="12">
    <location>
        <begin position="1"/>
        <end position="35"/>
    </location>
</feature>
<keyword evidence="3 10" id="KW-0813">Transport</keyword>
<evidence type="ECO:0000256" key="8">
    <source>
        <dbReference type="ARBA" id="ARBA00023170"/>
    </source>
</evidence>
<feature type="domain" description="TonB-dependent receptor-like beta-barrel" evidence="13">
    <location>
        <begin position="255"/>
        <end position="702"/>
    </location>
</feature>
<dbReference type="GO" id="GO:0015891">
    <property type="term" value="P:siderophore transport"/>
    <property type="evidence" value="ECO:0007669"/>
    <property type="project" value="InterPro"/>
</dbReference>
<keyword evidence="16" id="KW-1185">Reference proteome</keyword>
<dbReference type="PROSITE" id="PS52016">
    <property type="entry name" value="TONB_DEPENDENT_REC_3"/>
    <property type="match status" value="1"/>
</dbReference>
<dbReference type="InterPro" id="IPR036942">
    <property type="entry name" value="Beta-barrel_TonB_sf"/>
</dbReference>
<keyword evidence="6 11" id="KW-0798">TonB box</keyword>
<dbReference type="PANTHER" id="PTHR32552:SF74">
    <property type="entry name" value="HYDROXAMATE SIDEROPHORE RECEPTOR FHUE"/>
    <property type="match status" value="1"/>
</dbReference>
<evidence type="ECO:0000313" key="16">
    <source>
        <dbReference type="Proteomes" id="UP000229081"/>
    </source>
</evidence>
<dbReference type="Pfam" id="PF07715">
    <property type="entry name" value="Plug"/>
    <property type="match status" value="1"/>
</dbReference>
<keyword evidence="7 10" id="KW-0472">Membrane</keyword>
<evidence type="ECO:0000256" key="2">
    <source>
        <dbReference type="ARBA" id="ARBA00009810"/>
    </source>
</evidence>
<evidence type="ECO:0000256" key="6">
    <source>
        <dbReference type="ARBA" id="ARBA00023077"/>
    </source>
</evidence>
<keyword evidence="12" id="KW-0732">Signal</keyword>
<name>A0A2K8MLL7_9SPHN</name>
<evidence type="ECO:0000256" key="4">
    <source>
        <dbReference type="ARBA" id="ARBA00022452"/>
    </source>
</evidence>
<keyword evidence="9 10" id="KW-0998">Cell outer membrane</keyword>
<evidence type="ECO:0000259" key="13">
    <source>
        <dbReference type="Pfam" id="PF00593"/>
    </source>
</evidence>
<evidence type="ECO:0000256" key="9">
    <source>
        <dbReference type="ARBA" id="ARBA00023237"/>
    </source>
</evidence>
<dbReference type="CDD" id="cd01347">
    <property type="entry name" value="ligand_gated_channel"/>
    <property type="match status" value="1"/>
</dbReference>
<organism evidence="15 16">
    <name type="scientific">Sphingomonas psychrotolerans</name>
    <dbReference type="NCBI Taxonomy" id="1327635"/>
    <lineage>
        <taxon>Bacteria</taxon>
        <taxon>Pseudomonadati</taxon>
        <taxon>Pseudomonadota</taxon>
        <taxon>Alphaproteobacteria</taxon>
        <taxon>Sphingomonadales</taxon>
        <taxon>Sphingomonadaceae</taxon>
        <taxon>Sphingomonas</taxon>
    </lineage>
</organism>
<keyword evidence="8 15" id="KW-0675">Receptor</keyword>
<dbReference type="Gene3D" id="2.40.170.20">
    <property type="entry name" value="TonB-dependent receptor, beta-barrel domain"/>
    <property type="match status" value="1"/>
</dbReference>
<dbReference type="KEGG" id="sphc:CVN68_19645"/>
<comment type="subcellular location">
    <subcellularLocation>
        <location evidence="1 10">Cell outer membrane</location>
        <topology evidence="1 10">Multi-pass membrane protein</topology>
    </subcellularLocation>
</comment>
<comment type="similarity">
    <text evidence="2 10 11">Belongs to the TonB-dependent receptor family.</text>
</comment>
<dbReference type="GO" id="GO:0009279">
    <property type="term" value="C:cell outer membrane"/>
    <property type="evidence" value="ECO:0007669"/>
    <property type="project" value="UniProtKB-SubCell"/>
</dbReference>
<proteinExistence type="inferred from homology"/>
<feature type="chain" id="PRO_5014817152" evidence="12">
    <location>
        <begin position="36"/>
        <end position="733"/>
    </location>
</feature>
<evidence type="ECO:0000256" key="3">
    <source>
        <dbReference type="ARBA" id="ARBA00022448"/>
    </source>
</evidence>
<dbReference type="InterPro" id="IPR039426">
    <property type="entry name" value="TonB-dep_rcpt-like"/>
</dbReference>
<evidence type="ECO:0000256" key="5">
    <source>
        <dbReference type="ARBA" id="ARBA00022692"/>
    </source>
</evidence>
<evidence type="ECO:0000256" key="1">
    <source>
        <dbReference type="ARBA" id="ARBA00004571"/>
    </source>
</evidence>
<dbReference type="InterPro" id="IPR010105">
    <property type="entry name" value="TonB_sidphr_rcpt"/>
</dbReference>
<dbReference type="InterPro" id="IPR037066">
    <property type="entry name" value="Plug_dom_sf"/>
</dbReference>
<dbReference type="GO" id="GO:0015344">
    <property type="term" value="F:siderophore uptake transmembrane transporter activity"/>
    <property type="evidence" value="ECO:0007669"/>
    <property type="project" value="TreeGrafter"/>
</dbReference>
<accession>A0A2K8MLL7</accession>
<feature type="domain" description="TonB-dependent receptor plug" evidence="14">
    <location>
        <begin position="81"/>
        <end position="179"/>
    </location>
</feature>
<evidence type="ECO:0000259" key="14">
    <source>
        <dbReference type="Pfam" id="PF07715"/>
    </source>
</evidence>
<dbReference type="Proteomes" id="UP000229081">
    <property type="component" value="Chromosome"/>
</dbReference>
<evidence type="ECO:0000256" key="7">
    <source>
        <dbReference type="ARBA" id="ARBA00023136"/>
    </source>
</evidence>
<dbReference type="EMBL" id="CP024923">
    <property type="protein sequence ID" value="ATY33894.1"/>
    <property type="molecule type" value="Genomic_DNA"/>
</dbReference>
<evidence type="ECO:0000256" key="12">
    <source>
        <dbReference type="SAM" id="SignalP"/>
    </source>
</evidence>
<dbReference type="NCBIfam" id="TIGR01783">
    <property type="entry name" value="TonB-siderophor"/>
    <property type="match status" value="1"/>
</dbReference>
<dbReference type="Gene3D" id="2.170.130.10">
    <property type="entry name" value="TonB-dependent receptor, plug domain"/>
    <property type="match status" value="1"/>
</dbReference>
<keyword evidence="5 10" id="KW-0812">Transmembrane</keyword>
<dbReference type="PANTHER" id="PTHR32552">
    <property type="entry name" value="FERRICHROME IRON RECEPTOR-RELATED"/>
    <property type="match status" value="1"/>
</dbReference>
<evidence type="ECO:0000313" key="15">
    <source>
        <dbReference type="EMBL" id="ATY33894.1"/>
    </source>
</evidence>
<dbReference type="InterPro" id="IPR012910">
    <property type="entry name" value="Plug_dom"/>
</dbReference>
<evidence type="ECO:0000256" key="10">
    <source>
        <dbReference type="PROSITE-ProRule" id="PRU01360"/>
    </source>
</evidence>
<reference evidence="15 16" key="1">
    <citation type="submission" date="2017-11" db="EMBL/GenBank/DDBJ databases">
        <title>Complete genome sequence of Sphingomonas sp. Strain Cra20, a psychrotolerant potential plant growth promoting rhizobacteria.</title>
        <authorList>
            <person name="Luo Y."/>
        </authorList>
    </citation>
    <scope>NUCLEOTIDE SEQUENCE [LARGE SCALE GENOMIC DNA]</scope>
    <source>
        <strain evidence="15 16">Cra20</strain>
    </source>
</reference>
<evidence type="ECO:0000256" key="11">
    <source>
        <dbReference type="RuleBase" id="RU003357"/>
    </source>
</evidence>
<dbReference type="GO" id="GO:0038023">
    <property type="term" value="F:signaling receptor activity"/>
    <property type="evidence" value="ECO:0007669"/>
    <property type="project" value="InterPro"/>
</dbReference>
<keyword evidence="4 10" id="KW-1134">Transmembrane beta strand</keyword>
<gene>
    <name evidence="15" type="ORF">CVN68_19645</name>
</gene>
<dbReference type="AlphaFoldDB" id="A0A2K8MLL7"/>
<dbReference type="SUPFAM" id="SSF56935">
    <property type="entry name" value="Porins"/>
    <property type="match status" value="1"/>
</dbReference>